<dbReference type="EMBL" id="JACCKS010000003">
    <property type="protein sequence ID" value="NZA37287.1"/>
    <property type="molecule type" value="Genomic_DNA"/>
</dbReference>
<organism evidence="2 3">
    <name type="scientific">Eubacterium callanderi</name>
    <dbReference type="NCBI Taxonomy" id="53442"/>
    <lineage>
        <taxon>Bacteria</taxon>
        <taxon>Bacillati</taxon>
        <taxon>Bacillota</taxon>
        <taxon>Clostridia</taxon>
        <taxon>Eubacteriales</taxon>
        <taxon>Eubacteriaceae</taxon>
        <taxon>Eubacterium</taxon>
    </lineage>
</organism>
<protein>
    <submittedName>
        <fullName evidence="2">Uncharacterized protein</fullName>
    </submittedName>
</protein>
<dbReference type="Proteomes" id="UP000586254">
    <property type="component" value="Unassembled WGS sequence"/>
</dbReference>
<dbReference type="Pfam" id="PF18936">
    <property type="entry name" value="DUF5684"/>
    <property type="match status" value="1"/>
</dbReference>
<sequence>MIIQTHKLSKAFGHGAGYTIGLLLLRPVFILILGFGSAEYKGNPEQN</sequence>
<accession>A0A853JLJ8</accession>
<reference evidence="2 3" key="1">
    <citation type="submission" date="2020-07" db="EMBL/GenBank/DDBJ databases">
        <title>Organ Donor 1.</title>
        <authorList>
            <person name="Marsh A.J."/>
            <person name="Azcarate-Peril M.A."/>
        </authorList>
    </citation>
    <scope>NUCLEOTIDE SEQUENCE [LARGE SCALE GENOMIC DNA]</scope>
    <source>
        <strain evidence="2 3">AMC0717</strain>
    </source>
</reference>
<evidence type="ECO:0000256" key="1">
    <source>
        <dbReference type="SAM" id="Phobius"/>
    </source>
</evidence>
<dbReference type="InterPro" id="IPR043739">
    <property type="entry name" value="DUF5684"/>
</dbReference>
<comment type="caution">
    <text evidence="2">The sequence shown here is derived from an EMBL/GenBank/DDBJ whole genome shotgun (WGS) entry which is preliminary data.</text>
</comment>
<dbReference type="AlphaFoldDB" id="A0A853JLJ8"/>
<gene>
    <name evidence="2" type="ORF">H0N91_03815</name>
</gene>
<feature type="transmembrane region" description="Helical" evidence="1">
    <location>
        <begin position="12"/>
        <end position="35"/>
    </location>
</feature>
<proteinExistence type="predicted"/>
<keyword evidence="1" id="KW-0472">Membrane</keyword>
<keyword evidence="1" id="KW-0812">Transmembrane</keyword>
<dbReference type="RefSeq" id="WP_180492957.1">
    <property type="nucleotide sequence ID" value="NZ_JACCKS010000003.1"/>
</dbReference>
<keyword evidence="1" id="KW-1133">Transmembrane helix</keyword>
<evidence type="ECO:0000313" key="3">
    <source>
        <dbReference type="Proteomes" id="UP000586254"/>
    </source>
</evidence>
<name>A0A853JLJ8_9FIRM</name>
<evidence type="ECO:0000313" key="2">
    <source>
        <dbReference type="EMBL" id="NZA37287.1"/>
    </source>
</evidence>